<organism evidence="6 7">
    <name type="scientific">Nasonia vitripennis</name>
    <name type="common">Parasitic wasp</name>
    <dbReference type="NCBI Taxonomy" id="7425"/>
    <lineage>
        <taxon>Eukaryota</taxon>
        <taxon>Metazoa</taxon>
        <taxon>Ecdysozoa</taxon>
        <taxon>Arthropoda</taxon>
        <taxon>Hexapoda</taxon>
        <taxon>Insecta</taxon>
        <taxon>Pterygota</taxon>
        <taxon>Neoptera</taxon>
        <taxon>Endopterygota</taxon>
        <taxon>Hymenoptera</taxon>
        <taxon>Apocrita</taxon>
        <taxon>Proctotrupomorpha</taxon>
        <taxon>Chalcidoidea</taxon>
        <taxon>Pteromalidae</taxon>
        <taxon>Pteromalinae</taxon>
        <taxon>Nasonia</taxon>
    </lineage>
</organism>
<keyword evidence="7" id="KW-1185">Reference proteome</keyword>
<dbReference type="GO" id="GO:0034456">
    <property type="term" value="C:UTP-C complex"/>
    <property type="evidence" value="ECO:0007669"/>
    <property type="project" value="TreeGrafter"/>
</dbReference>
<feature type="coiled-coil region" evidence="4">
    <location>
        <begin position="193"/>
        <end position="250"/>
    </location>
</feature>
<dbReference type="GO" id="GO:0003723">
    <property type="term" value="F:RNA binding"/>
    <property type="evidence" value="ECO:0007669"/>
    <property type="project" value="UniProtKB-UniRule"/>
</dbReference>
<dbReference type="SMR" id="A0A7M7G835"/>
<dbReference type="InterPro" id="IPR024326">
    <property type="entry name" value="RRP7_C"/>
</dbReference>
<comment type="similarity">
    <text evidence="1">Belongs to the RRP7 family.</text>
</comment>
<dbReference type="SUPFAM" id="SSF54928">
    <property type="entry name" value="RNA-binding domain, RBD"/>
    <property type="match status" value="1"/>
</dbReference>
<dbReference type="InParanoid" id="A0A7M7G835"/>
<dbReference type="InterPro" id="IPR040446">
    <property type="entry name" value="RRP7"/>
</dbReference>
<dbReference type="Gene3D" id="3.30.70.330">
    <property type="match status" value="1"/>
</dbReference>
<dbReference type="OMA" id="GIHKWIA"/>
<gene>
    <name evidence="6" type="primary">100123120</name>
</gene>
<name>A0A7M7G835_NASVI</name>
<evidence type="ECO:0000256" key="2">
    <source>
        <dbReference type="ARBA" id="ARBA00022884"/>
    </source>
</evidence>
<evidence type="ECO:0000313" key="6">
    <source>
        <dbReference type="EnsemblMetazoa" id="XP_001606730"/>
    </source>
</evidence>
<evidence type="ECO:0000256" key="1">
    <source>
        <dbReference type="ARBA" id="ARBA00006110"/>
    </source>
</evidence>
<dbReference type="PANTHER" id="PTHR13191:SF0">
    <property type="entry name" value="RIBOSOMAL RNA-PROCESSING PROTEIN 7 HOMOLOG A-RELATED"/>
    <property type="match status" value="1"/>
</dbReference>
<keyword evidence="4" id="KW-0175">Coiled coil</keyword>
<dbReference type="AlphaFoldDB" id="A0A7M7G835"/>
<dbReference type="Proteomes" id="UP000002358">
    <property type="component" value="Chromosome 1"/>
</dbReference>
<dbReference type="InterPro" id="IPR012677">
    <property type="entry name" value="Nucleotide-bd_a/b_plait_sf"/>
</dbReference>
<proteinExistence type="inferred from homology"/>
<dbReference type="GO" id="GO:0006364">
    <property type="term" value="P:rRNA processing"/>
    <property type="evidence" value="ECO:0007669"/>
    <property type="project" value="TreeGrafter"/>
</dbReference>
<dbReference type="KEGG" id="nvi:100123120"/>
<dbReference type="InterPro" id="IPR000504">
    <property type="entry name" value="RRM_dom"/>
</dbReference>
<keyword evidence="2 3" id="KW-0694">RNA-binding</keyword>
<evidence type="ECO:0000256" key="3">
    <source>
        <dbReference type="PROSITE-ProRule" id="PRU00176"/>
    </source>
</evidence>
<reference evidence="6" key="1">
    <citation type="submission" date="2021-01" db="UniProtKB">
        <authorList>
            <consortium name="EnsemblMetazoa"/>
        </authorList>
    </citation>
    <scope>IDENTIFICATION</scope>
</reference>
<protein>
    <recommendedName>
        <fullName evidence="5">RRM domain-containing protein</fullName>
    </recommendedName>
</protein>
<dbReference type="EnsemblMetazoa" id="XM_001606680">
    <property type="protein sequence ID" value="XP_001606730"/>
    <property type="gene ID" value="LOC100123120"/>
</dbReference>
<sequence>MTVEKKKVGNFNTIWIRYDVNSSDRHQLFIKAHSIRNQEPEYPRGKTLFVLNIPPYATVESVQKAFNVCGQVKSVSFAKSSSGSDDGFKTGYIVFAKDAGLDKALSLQSEHTLVLSTKDATVLTGMKKWCKDYNDSIQDEKEIKKNIEDYMNAYDQKVTARLEAEKAAEEAKDDEGWTTVTGRKKRGQFALARKESTIQKVQVKEEMKKQKKQLLNFYTFQIREAKKQNLADLRKKFELDKKKLEQIKSKRKFKPF</sequence>
<dbReference type="FunCoup" id="A0A7M7G835">
    <property type="interactions" value="1501"/>
</dbReference>
<evidence type="ECO:0000259" key="5">
    <source>
        <dbReference type="PROSITE" id="PS50102"/>
    </source>
</evidence>
<dbReference type="Pfam" id="PF12923">
    <property type="entry name" value="RRP7"/>
    <property type="match status" value="1"/>
</dbReference>
<feature type="domain" description="RRM" evidence="5">
    <location>
        <begin position="46"/>
        <end position="120"/>
    </location>
</feature>
<evidence type="ECO:0000313" key="7">
    <source>
        <dbReference type="Proteomes" id="UP000002358"/>
    </source>
</evidence>
<dbReference type="CDD" id="cd12951">
    <property type="entry name" value="RRP7_Rrp7A"/>
    <property type="match status" value="1"/>
</dbReference>
<dbReference type="PROSITE" id="PS50102">
    <property type="entry name" value="RRM"/>
    <property type="match status" value="1"/>
</dbReference>
<evidence type="ECO:0000256" key="4">
    <source>
        <dbReference type="SAM" id="Coils"/>
    </source>
</evidence>
<dbReference type="GO" id="GO:0032545">
    <property type="term" value="C:CURI complex"/>
    <property type="evidence" value="ECO:0007669"/>
    <property type="project" value="TreeGrafter"/>
</dbReference>
<dbReference type="Gene3D" id="6.10.250.1770">
    <property type="match status" value="1"/>
</dbReference>
<dbReference type="Pfam" id="PF00076">
    <property type="entry name" value="RRM_1"/>
    <property type="match status" value="1"/>
</dbReference>
<dbReference type="PANTHER" id="PTHR13191">
    <property type="entry name" value="RIBOSOMAL RNA PROCESSING PROTEIN 7-RELATED"/>
    <property type="match status" value="1"/>
</dbReference>
<dbReference type="OrthoDB" id="5390at2759"/>
<dbReference type="InterPro" id="IPR035979">
    <property type="entry name" value="RBD_domain_sf"/>
</dbReference>
<accession>A0A7M7G835</accession>
<dbReference type="GO" id="GO:0000028">
    <property type="term" value="P:ribosomal small subunit assembly"/>
    <property type="evidence" value="ECO:0007669"/>
    <property type="project" value="TreeGrafter"/>
</dbReference>